<feature type="region of interest" description="Disordered" evidence="1">
    <location>
        <begin position="1580"/>
        <end position="1600"/>
    </location>
</feature>
<dbReference type="STRING" id="451.B6N58_01385"/>
<dbReference type="Proteomes" id="UP000032414">
    <property type="component" value="Chromosome I"/>
</dbReference>
<reference evidence="4" key="1">
    <citation type="submission" date="2014-09" db="EMBL/GenBank/DDBJ databases">
        <authorList>
            <person name="Gomez-Valero L."/>
        </authorList>
    </citation>
    <scope>NUCLEOTIDE SEQUENCE [LARGE SCALE GENOMIC DNA]</scope>
    <source>
        <strain evidence="4">ATCC33218</strain>
    </source>
</reference>
<evidence type="ECO:0008006" key="6">
    <source>
        <dbReference type="Google" id="ProtNLM"/>
    </source>
</evidence>
<keyword evidence="5" id="KW-1185">Reference proteome</keyword>
<protein>
    <recommendedName>
        <fullName evidence="6">SdhA, substrate of the Dot/Icm system</fullName>
    </recommendedName>
</protein>
<gene>
    <name evidence="2" type="ORF">LMI_0291</name>
    <name evidence="3" type="ORF">SAMN02982997_00522</name>
</gene>
<dbReference type="EMBL" id="FMVN01000002">
    <property type="protein sequence ID" value="SCX96506.1"/>
    <property type="molecule type" value="Genomic_DNA"/>
</dbReference>
<accession>A0A098GDU2</accession>
<dbReference type="HOGENOM" id="CLU_246308_0_0_6"/>
<organism evidence="2 4">
    <name type="scientific">Legionella micdadei</name>
    <name type="common">Tatlockia micdadei</name>
    <dbReference type="NCBI Taxonomy" id="451"/>
    <lineage>
        <taxon>Bacteria</taxon>
        <taxon>Pseudomonadati</taxon>
        <taxon>Pseudomonadota</taxon>
        <taxon>Gammaproteobacteria</taxon>
        <taxon>Legionellales</taxon>
        <taxon>Legionellaceae</taxon>
        <taxon>Legionella</taxon>
    </lineage>
</organism>
<reference evidence="3 5" key="3">
    <citation type="submission" date="2016-10" db="EMBL/GenBank/DDBJ databases">
        <authorList>
            <person name="Varghese N."/>
            <person name="Submissions S."/>
        </authorList>
    </citation>
    <scope>NUCLEOTIDE SEQUENCE [LARGE SCALE GENOMIC DNA]</scope>
    <source>
        <strain evidence="3 5">ATCC 33218</strain>
    </source>
</reference>
<dbReference type="Proteomes" id="UP000182998">
    <property type="component" value="Unassembled WGS sequence"/>
</dbReference>
<evidence type="ECO:0000313" key="5">
    <source>
        <dbReference type="Proteomes" id="UP000182998"/>
    </source>
</evidence>
<evidence type="ECO:0000313" key="4">
    <source>
        <dbReference type="Proteomes" id="UP000032414"/>
    </source>
</evidence>
<proteinExistence type="predicted"/>
<sequence>MLEYYLKLLDSFKERQTSKLLRSIRQQILAKIRSPYFSPEIQPYFKNINKFGEPFTQFETEPKQVTQIKEAINGIYHAELAFRDLETVNLRNKSNWLADFHKLWFHTVKHGYHASYVLTHLGIDLTNIFSDEIKQAISLLRRFTDFSNQHADDAAAFAAKLKEYPISYNAGLLAGIAVDQMSAGSGKVDYHFLTQFSAVLPGYIQQMANYIQQYSPELTSVKPTLDQKKLDKLRNESYKLLFSLESLQKDNDFFLPAKVVYYVDILRHVIYLSQSTLEQMKNLDESSQEVIRNNLAELKYKWLVPLFGLVDRIEDEALLAPGTLSQPLMVQLKPFYQLLIHYTSNVVKFSQKGRELVTIEDDKFIDLRLEATRQRVNKAKRRLVELEEAQKAFKIFFTILEKPKYKNHALIGLPKPTKTALAKYYKYLQPYVKQLDRDLNNDIIRALTEESKWLGSIHPRHWLPHSYEKIKIAKLLELKEKIKTNLTGDQATQSFHVKLNEDIIKSIQDRSELHLIPYESEGNQFSASEYEALSAKVDLQDALQFAVDPMGNSQLVNLEDLDSNQAFILHEYYAEKIDKLEKAQKAYEDFFEEIRLHHPNLLVEIDDEIKMKLYRLYRVFHSYSVDSLTHNLGLPNRDAEIIEVLANGAEISEKAASLSTHHFMRRNRYLQAYFTDTLVSWRNRAELLQTLAHTKLKQAIESSCLVPDTTPVERPDHVIKHREFSTAIGEFKNTLFKLTGLFNNAVRKELETTHSPTIFSESISPFPELKDRNQALAQAKQVAGIKRLLNCVYHLEKTCEELENLNEKSFQSFYVYHLVKAYNHVSDIIELATDLHQDPHFKLLADDLVSQAKRISHALVSGSEPYRKDPTSVTIPGNDKKVQYGSIWYSLNAFMLVPAHIATLLKQTDLTQNELSNITSHTKEIVLNIESVIESSDSYFKLFLKTPLMYRLFKELKYKLKQFSMLTHDSVMNHLEEINTNVFAQILLETDQWEDKVGLKPGQLSGPMKTLLDELYRGLLEPLGCISQKHIALLTNDKPLIERINETRKRRLEAKAEQESYRPNYLLMKQLVECIDSYENFTTPGFGPPQSADLIALAKRDLLDAFEKALPVLQKESALIASLSGEIRPSPGIDALLGPEIPVDPSPLQGKQPSIKEIETRQTNQEHYAKLKTLMKRIENYNRLNNPGFGPLPSPFILEISKQSIISAFEEVIPIFSQHKALIDSLSGEVEPSPYIDKVLAPCIMKASSQEGGSDQRLVQIMEPTHILAQCQLVYDYYHDLVKSPSNEKSAERKRSNVAAQCRLVFGYYKGLIKTCKLKEKTAEEKESYLITLKNQQAIMKEKITVDYINKTFKKQVDSALIRKINLHHMQEEYNKNLKNYLASWKPTILRIAKDSPDIEKFVRETVEGRVRAFDKEHYRRYTHLEEIMIGVKQFELYFDEADSSLKNHNSSFETSATLQRKRQIMTRLKNVAANPYLSTEARIEEMRTLITSRFQVNRKLYTFEEVMLDHVRPHPFTYAWLAQLVNSFLQFFGLSAKPACHSLYEQLNDRIINPPDQHRLNRYRIFNIVSPNRRYELPQPAITGNDPLPAEETPVAIPG</sequence>
<dbReference type="KEGG" id="tmc:LMI_0291"/>
<dbReference type="PATRIC" id="fig|451.8.peg.554"/>
<evidence type="ECO:0000256" key="1">
    <source>
        <dbReference type="SAM" id="MobiDB-lite"/>
    </source>
</evidence>
<evidence type="ECO:0000313" key="3">
    <source>
        <dbReference type="EMBL" id="SCX96506.1"/>
    </source>
</evidence>
<name>A0A098GDU2_LEGMI</name>
<evidence type="ECO:0000313" key="2">
    <source>
        <dbReference type="EMBL" id="CEG59651.1"/>
    </source>
</evidence>
<reference evidence="2" key="2">
    <citation type="submission" date="2014-09" db="EMBL/GenBank/DDBJ databases">
        <authorList>
            <person name="GOMEZ-VALERO Laura"/>
        </authorList>
    </citation>
    <scope>NUCLEOTIDE SEQUENCE</scope>
    <source>
        <strain evidence="2">ATCC33218</strain>
    </source>
</reference>
<dbReference type="EMBL" id="LN614830">
    <property type="protein sequence ID" value="CEG59651.1"/>
    <property type="molecule type" value="Genomic_DNA"/>
</dbReference>
<dbReference type="RefSeq" id="WP_052679409.1">
    <property type="nucleotide sequence ID" value="NZ_CP020614.1"/>
</dbReference>
<dbReference type="OrthoDB" id="5647347at2"/>